<keyword evidence="2" id="KW-1185">Reference proteome</keyword>
<accession>A0ACC1I408</accession>
<comment type="caution">
    <text evidence="1">The sequence shown here is derived from an EMBL/GenBank/DDBJ whole genome shotgun (WGS) entry which is preliminary data.</text>
</comment>
<organism evidence="1 2">
    <name type="scientific">Kickxella alabastrina</name>
    <dbReference type="NCBI Taxonomy" id="61397"/>
    <lineage>
        <taxon>Eukaryota</taxon>
        <taxon>Fungi</taxon>
        <taxon>Fungi incertae sedis</taxon>
        <taxon>Zoopagomycota</taxon>
        <taxon>Kickxellomycotina</taxon>
        <taxon>Kickxellomycetes</taxon>
        <taxon>Kickxellales</taxon>
        <taxon>Kickxellaceae</taxon>
        <taxon>Kickxella</taxon>
    </lineage>
</organism>
<proteinExistence type="predicted"/>
<name>A0ACC1I408_9FUNG</name>
<dbReference type="EMBL" id="JANBPG010003364">
    <property type="protein sequence ID" value="KAJ1881535.1"/>
    <property type="molecule type" value="Genomic_DNA"/>
</dbReference>
<feature type="non-terminal residue" evidence="1">
    <location>
        <position position="1"/>
    </location>
</feature>
<dbReference type="Proteomes" id="UP001150581">
    <property type="component" value="Unassembled WGS sequence"/>
</dbReference>
<feature type="non-terminal residue" evidence="1">
    <location>
        <position position="482"/>
    </location>
</feature>
<reference evidence="1" key="1">
    <citation type="submission" date="2022-07" db="EMBL/GenBank/DDBJ databases">
        <title>Phylogenomic reconstructions and comparative analyses of Kickxellomycotina fungi.</title>
        <authorList>
            <person name="Reynolds N.K."/>
            <person name="Stajich J.E."/>
            <person name="Barry K."/>
            <person name="Grigoriev I.V."/>
            <person name="Crous P."/>
            <person name="Smith M.E."/>
        </authorList>
    </citation>
    <scope>NUCLEOTIDE SEQUENCE</scope>
    <source>
        <strain evidence="1">Benny 63K</strain>
    </source>
</reference>
<sequence>SLQIDGRCVAAAHGAAIALAERAPAVGELAAEARRVFQDVRDAAVAGLGPPHVTAPAGDLACRHGALAAAPAPAQPVWPPVMSDVILWAGVNAAHALVDAGSHRQAVLAYEASLRRLRGSTRALLDAAPCALVTGLDPATKPGGGDDAEDDGGDDDRVSASERADRQRAERDIGLYLVRAQYVHAKTAKDLATMRQALAGLRAMAPSVALPLDTAAADPAEQAFSPDDGPVLFDLALVEQAIAQLTSDLPTSQRTLADLAQAATDLAHSTALFTFLAKQNQDRDQEKPKKPQYSRTLAGERATFGNTLAAKLSVKTGEQQKLENQRQEGVDQWRRQLEEEEVQRRMDAETRERERVEMEARILRETDERNAALREQMTMDAAVNAAALAEDGHGKPKRARNKRDHDHQAVVEQDEYGYKRTHRSKPTMQHRHRAHADDDDDGLEMERTPSPAPIKYKSKAIVTDSEDSADDIGDGERNDMMD</sequence>
<protein>
    <submittedName>
        <fullName evidence="1">Uncharacterized protein</fullName>
    </submittedName>
</protein>
<gene>
    <name evidence="1" type="ORF">LPJ66_011302</name>
</gene>
<evidence type="ECO:0000313" key="2">
    <source>
        <dbReference type="Proteomes" id="UP001150581"/>
    </source>
</evidence>
<evidence type="ECO:0000313" key="1">
    <source>
        <dbReference type="EMBL" id="KAJ1881535.1"/>
    </source>
</evidence>